<gene>
    <name evidence="2" type="ORF">ENG63_06880</name>
</gene>
<dbReference type="InterPro" id="IPR029063">
    <property type="entry name" value="SAM-dependent_MTases_sf"/>
</dbReference>
<comment type="caution">
    <text evidence="2">The sequence shown here is derived from an EMBL/GenBank/DDBJ whole genome shotgun (WGS) entry which is preliminary data.</text>
</comment>
<organism evidence="2">
    <name type="scientific">Desulfofervidus auxilii</name>
    <dbReference type="NCBI Taxonomy" id="1621989"/>
    <lineage>
        <taxon>Bacteria</taxon>
        <taxon>Pseudomonadati</taxon>
        <taxon>Thermodesulfobacteriota</taxon>
        <taxon>Candidatus Desulfofervidia</taxon>
        <taxon>Candidatus Desulfofervidales</taxon>
        <taxon>Candidatus Desulfofervidaceae</taxon>
        <taxon>Candidatus Desulfofervidus</taxon>
    </lineage>
</organism>
<keyword evidence="2" id="KW-0489">Methyltransferase</keyword>
<evidence type="ECO:0000313" key="2">
    <source>
        <dbReference type="EMBL" id="HDD44565.1"/>
    </source>
</evidence>
<proteinExistence type="predicted"/>
<name>A0A7C0U3L5_DESA2</name>
<dbReference type="SUPFAM" id="SSF53335">
    <property type="entry name" value="S-adenosyl-L-methionine-dependent methyltransferases"/>
    <property type="match status" value="1"/>
</dbReference>
<dbReference type="Pfam" id="PF08241">
    <property type="entry name" value="Methyltransf_11"/>
    <property type="match status" value="1"/>
</dbReference>
<dbReference type="PANTHER" id="PTHR43591">
    <property type="entry name" value="METHYLTRANSFERASE"/>
    <property type="match status" value="1"/>
</dbReference>
<keyword evidence="2" id="KW-0808">Transferase</keyword>
<feature type="domain" description="Methyltransferase type 11" evidence="1">
    <location>
        <begin position="42"/>
        <end position="128"/>
    </location>
</feature>
<dbReference type="InterPro" id="IPR013216">
    <property type="entry name" value="Methyltransf_11"/>
</dbReference>
<dbReference type="EMBL" id="DRBS01000258">
    <property type="protein sequence ID" value="HDD44565.1"/>
    <property type="molecule type" value="Genomic_DNA"/>
</dbReference>
<dbReference type="Gene3D" id="3.40.50.150">
    <property type="entry name" value="Vaccinia Virus protein VP39"/>
    <property type="match status" value="1"/>
</dbReference>
<accession>A0A7C0U3L5</accession>
<dbReference type="Proteomes" id="UP000886289">
    <property type="component" value="Unassembled WGS sequence"/>
</dbReference>
<dbReference type="AlphaFoldDB" id="A0A7C0U3L5"/>
<dbReference type="GO" id="GO:0008757">
    <property type="term" value="F:S-adenosylmethionine-dependent methyltransferase activity"/>
    <property type="evidence" value="ECO:0007669"/>
    <property type="project" value="InterPro"/>
</dbReference>
<reference evidence="2" key="1">
    <citation type="journal article" date="2020" name="mSystems">
        <title>Genome- and Community-Level Interaction Insights into Carbon Utilization and Element Cycling Functions of Hydrothermarchaeota in Hydrothermal Sediment.</title>
        <authorList>
            <person name="Zhou Z."/>
            <person name="Liu Y."/>
            <person name="Xu W."/>
            <person name="Pan J."/>
            <person name="Luo Z.H."/>
            <person name="Li M."/>
        </authorList>
    </citation>
    <scope>NUCLEOTIDE SEQUENCE [LARGE SCALE GENOMIC DNA]</scope>
    <source>
        <strain evidence="2">HyVt-233</strain>
    </source>
</reference>
<dbReference type="PANTHER" id="PTHR43591:SF24">
    <property type="entry name" value="2-METHOXY-6-POLYPRENYL-1,4-BENZOQUINOL METHYLASE, MITOCHONDRIAL"/>
    <property type="match status" value="1"/>
</dbReference>
<dbReference type="CDD" id="cd02440">
    <property type="entry name" value="AdoMet_MTases"/>
    <property type="match status" value="1"/>
</dbReference>
<dbReference type="GO" id="GO:0032259">
    <property type="term" value="P:methylation"/>
    <property type="evidence" value="ECO:0007669"/>
    <property type="project" value="UniProtKB-KW"/>
</dbReference>
<evidence type="ECO:0000259" key="1">
    <source>
        <dbReference type="Pfam" id="PF08241"/>
    </source>
</evidence>
<protein>
    <submittedName>
        <fullName evidence="2">Class I SAM-dependent methyltransferase</fullName>
    </submittedName>
</protein>
<sequence>MKAKIRYANTFMDTTPRRIEECDARQLEVLKIFSRYKFNRILDVGCADGNFSILLKEACNAREVYGIKVSEKGVKLTRKNGVKAFQLDIDEEDFPFEDNYFDAVFAGSVIEYLSDPDHLLEEVRRVLKLKDLGLFITLPNLASLYNKILLLLGFQPFGMNISLKYRVGKFGRSGETVLPGAGNIRYFTLRSLKELQISIYECWSDPS</sequence>